<keyword evidence="4" id="KW-1185">Reference proteome</keyword>
<dbReference type="SUPFAM" id="SSF82199">
    <property type="entry name" value="SET domain"/>
    <property type="match status" value="1"/>
</dbReference>
<dbReference type="Proteomes" id="UP001360953">
    <property type="component" value="Unassembled WGS sequence"/>
</dbReference>
<organism evidence="3 4">
    <name type="scientific">Phyllosticta citribraziliensis</name>
    <dbReference type="NCBI Taxonomy" id="989973"/>
    <lineage>
        <taxon>Eukaryota</taxon>
        <taxon>Fungi</taxon>
        <taxon>Dikarya</taxon>
        <taxon>Ascomycota</taxon>
        <taxon>Pezizomycotina</taxon>
        <taxon>Dothideomycetes</taxon>
        <taxon>Dothideomycetes incertae sedis</taxon>
        <taxon>Botryosphaeriales</taxon>
        <taxon>Phyllostictaceae</taxon>
        <taxon>Phyllosticta</taxon>
    </lineage>
</organism>
<evidence type="ECO:0000259" key="2">
    <source>
        <dbReference type="PROSITE" id="PS50280"/>
    </source>
</evidence>
<name>A0ABR1M6V5_9PEZI</name>
<dbReference type="InterPro" id="IPR046341">
    <property type="entry name" value="SET_dom_sf"/>
</dbReference>
<dbReference type="GeneID" id="92035401"/>
<dbReference type="CDD" id="cd10540">
    <property type="entry name" value="SET_SpSet7-like"/>
    <property type="match status" value="1"/>
</dbReference>
<feature type="domain" description="SET" evidence="2">
    <location>
        <begin position="48"/>
        <end position="164"/>
    </location>
</feature>
<dbReference type="InterPro" id="IPR001214">
    <property type="entry name" value="SET_dom"/>
</dbReference>
<proteinExistence type="predicted"/>
<feature type="region of interest" description="Disordered" evidence="1">
    <location>
        <begin position="1"/>
        <end position="20"/>
    </location>
</feature>
<sequence>MDGVTNQQHEQQQHGIGKNEAVVPLHRSTDLMLVLNTPKGAHVRDVVLTLAVLLCGSHTGRGVFAARDLPAYTILDVCPVLPLAPGEEAYTQHTSLHYYVYKWPTETAEGKKIMTQAVVFGLGSMFNHRRDQNVVWERDTERLVITYRTARDIKEGEELCISYGDRLNFEDVDAPREVEGDGSDMLNRIQLDL</sequence>
<evidence type="ECO:0000256" key="1">
    <source>
        <dbReference type="SAM" id="MobiDB-lite"/>
    </source>
</evidence>
<evidence type="ECO:0000313" key="4">
    <source>
        <dbReference type="Proteomes" id="UP001360953"/>
    </source>
</evidence>
<dbReference type="Pfam" id="PF00856">
    <property type="entry name" value="SET"/>
    <property type="match status" value="1"/>
</dbReference>
<dbReference type="SMART" id="SM00317">
    <property type="entry name" value="SET"/>
    <property type="match status" value="1"/>
</dbReference>
<reference evidence="3 4" key="1">
    <citation type="submission" date="2024-04" db="EMBL/GenBank/DDBJ databases">
        <title>Phyllosticta paracitricarpa is synonymous to the EU quarantine fungus P. citricarpa based on phylogenomic analyses.</title>
        <authorList>
            <consortium name="Lawrence Berkeley National Laboratory"/>
            <person name="Van ingen-buijs V.A."/>
            <person name="Van westerhoven A.C."/>
            <person name="Haridas S."/>
            <person name="Skiadas P."/>
            <person name="Martin F."/>
            <person name="Groenewald J.Z."/>
            <person name="Crous P.W."/>
            <person name="Seidl M.F."/>
        </authorList>
    </citation>
    <scope>NUCLEOTIDE SEQUENCE [LARGE SCALE GENOMIC DNA]</scope>
    <source>
        <strain evidence="3 4">CPC 17464</strain>
    </source>
</reference>
<dbReference type="RefSeq" id="XP_066658529.1">
    <property type="nucleotide sequence ID" value="XM_066802495.1"/>
</dbReference>
<gene>
    <name evidence="3" type="ORF">J3D65DRAFT_655609</name>
</gene>
<dbReference type="EMBL" id="JBBPEH010000002">
    <property type="protein sequence ID" value="KAK7542236.1"/>
    <property type="molecule type" value="Genomic_DNA"/>
</dbReference>
<dbReference type="Gene3D" id="2.170.270.10">
    <property type="entry name" value="SET domain"/>
    <property type="match status" value="1"/>
</dbReference>
<feature type="compositionally biased region" description="Polar residues" evidence="1">
    <location>
        <begin position="1"/>
        <end position="14"/>
    </location>
</feature>
<evidence type="ECO:0000313" key="3">
    <source>
        <dbReference type="EMBL" id="KAK7542236.1"/>
    </source>
</evidence>
<accession>A0ABR1M6V5</accession>
<comment type="caution">
    <text evidence="3">The sequence shown here is derived from an EMBL/GenBank/DDBJ whole genome shotgun (WGS) entry which is preliminary data.</text>
</comment>
<protein>
    <recommendedName>
        <fullName evidence="2">SET domain-containing protein</fullName>
    </recommendedName>
</protein>
<dbReference type="PROSITE" id="PS50280">
    <property type="entry name" value="SET"/>
    <property type="match status" value="1"/>
</dbReference>